<feature type="domain" description="Pyrroline-5-carboxylate reductase dimerisation" evidence="5">
    <location>
        <begin position="169"/>
        <end position="272"/>
    </location>
</feature>
<name>A0A9P4UPN8_9PEZI</name>
<dbReference type="PANTHER" id="PTHR11645">
    <property type="entry name" value="PYRROLINE-5-CARBOXYLATE REDUCTASE"/>
    <property type="match status" value="1"/>
</dbReference>
<dbReference type="Gene3D" id="3.40.50.720">
    <property type="entry name" value="NAD(P)-binding Rossmann-like Domain"/>
    <property type="match status" value="1"/>
</dbReference>
<sequence>MGTAILQGLLTRVKPEDQTEIKCTACVRSKESLSRLQKIFENENRVEPNSGHFVEAANNADVVFLGVPPTELGALLDEPGLIGALQNKVVISLLAGISCERVATALKVDSGDGAGKQETCHILRVIPSIGAKANDSVSLIADTTFAGEDGKQICRWLFEQLGTAMFLAETLMDDATAAGAACHALTIVATDAIVDTCVAEGMPRAAAMQLAASSLRSSAGLLATSMTPESLKEAMSVPSGITINALLQLDRANTRAAISDATRHAIHYTRKMASS</sequence>
<evidence type="ECO:0000256" key="3">
    <source>
        <dbReference type="ARBA" id="ARBA00023002"/>
    </source>
</evidence>
<dbReference type="InterPro" id="IPR029036">
    <property type="entry name" value="P5CR_dimer"/>
</dbReference>
<organism evidence="6 7">
    <name type="scientific">Polychaeton citri CBS 116435</name>
    <dbReference type="NCBI Taxonomy" id="1314669"/>
    <lineage>
        <taxon>Eukaryota</taxon>
        <taxon>Fungi</taxon>
        <taxon>Dikarya</taxon>
        <taxon>Ascomycota</taxon>
        <taxon>Pezizomycotina</taxon>
        <taxon>Dothideomycetes</taxon>
        <taxon>Dothideomycetidae</taxon>
        <taxon>Capnodiales</taxon>
        <taxon>Capnodiaceae</taxon>
        <taxon>Polychaeton</taxon>
    </lineage>
</organism>
<dbReference type="Gene3D" id="1.10.3730.10">
    <property type="entry name" value="ProC C-terminal domain-like"/>
    <property type="match status" value="1"/>
</dbReference>
<dbReference type="InterPro" id="IPR000304">
    <property type="entry name" value="Pyrroline-COOH_reductase"/>
</dbReference>
<dbReference type="Pfam" id="PF14748">
    <property type="entry name" value="P5CR_dimer"/>
    <property type="match status" value="1"/>
</dbReference>
<dbReference type="OrthoDB" id="10263291at2759"/>
<dbReference type="Pfam" id="PF03807">
    <property type="entry name" value="F420_oxidored"/>
    <property type="match status" value="1"/>
</dbReference>
<gene>
    <name evidence="6" type="ORF">K431DRAFT_286049</name>
</gene>
<feature type="domain" description="Pyrroline-5-carboxylate reductase catalytic N-terminal" evidence="4">
    <location>
        <begin position="1"/>
        <end position="96"/>
    </location>
</feature>
<keyword evidence="2" id="KW-0521">NADP</keyword>
<evidence type="ECO:0000313" key="6">
    <source>
        <dbReference type="EMBL" id="KAF2720210.1"/>
    </source>
</evidence>
<keyword evidence="3" id="KW-0560">Oxidoreductase</keyword>
<comment type="caution">
    <text evidence="6">The sequence shown here is derived from an EMBL/GenBank/DDBJ whole genome shotgun (WGS) entry which is preliminary data.</text>
</comment>
<keyword evidence="7" id="KW-1185">Reference proteome</keyword>
<dbReference type="InterPro" id="IPR028939">
    <property type="entry name" value="P5C_Rdtase_cat_N"/>
</dbReference>
<dbReference type="PIRSF" id="PIRSF000193">
    <property type="entry name" value="Pyrrol-5-carb_rd"/>
    <property type="match status" value="1"/>
</dbReference>
<dbReference type="Proteomes" id="UP000799441">
    <property type="component" value="Unassembled WGS sequence"/>
</dbReference>
<comment type="similarity">
    <text evidence="1">Belongs to the pyrroline-5-carboxylate reductase family.</text>
</comment>
<proteinExistence type="inferred from homology"/>
<evidence type="ECO:0000259" key="4">
    <source>
        <dbReference type="Pfam" id="PF03807"/>
    </source>
</evidence>
<dbReference type="InterPro" id="IPR036291">
    <property type="entry name" value="NAD(P)-bd_dom_sf"/>
</dbReference>
<dbReference type="GO" id="GO:0004735">
    <property type="term" value="F:pyrroline-5-carboxylate reductase activity"/>
    <property type="evidence" value="ECO:0007669"/>
    <property type="project" value="InterPro"/>
</dbReference>
<evidence type="ECO:0000256" key="1">
    <source>
        <dbReference type="ARBA" id="ARBA00005525"/>
    </source>
</evidence>
<reference evidence="6" key="1">
    <citation type="journal article" date="2020" name="Stud. Mycol.">
        <title>101 Dothideomycetes genomes: a test case for predicting lifestyles and emergence of pathogens.</title>
        <authorList>
            <person name="Haridas S."/>
            <person name="Albert R."/>
            <person name="Binder M."/>
            <person name="Bloem J."/>
            <person name="Labutti K."/>
            <person name="Salamov A."/>
            <person name="Andreopoulos B."/>
            <person name="Baker S."/>
            <person name="Barry K."/>
            <person name="Bills G."/>
            <person name="Bluhm B."/>
            <person name="Cannon C."/>
            <person name="Castanera R."/>
            <person name="Culley D."/>
            <person name="Daum C."/>
            <person name="Ezra D."/>
            <person name="Gonzalez J."/>
            <person name="Henrissat B."/>
            <person name="Kuo A."/>
            <person name="Liang C."/>
            <person name="Lipzen A."/>
            <person name="Lutzoni F."/>
            <person name="Magnuson J."/>
            <person name="Mondo S."/>
            <person name="Nolan M."/>
            <person name="Ohm R."/>
            <person name="Pangilinan J."/>
            <person name="Park H.-J."/>
            <person name="Ramirez L."/>
            <person name="Alfaro M."/>
            <person name="Sun H."/>
            <person name="Tritt A."/>
            <person name="Yoshinaga Y."/>
            <person name="Zwiers L.-H."/>
            <person name="Turgeon B."/>
            <person name="Goodwin S."/>
            <person name="Spatafora J."/>
            <person name="Crous P."/>
            <person name="Grigoriev I."/>
        </authorList>
    </citation>
    <scope>NUCLEOTIDE SEQUENCE</scope>
    <source>
        <strain evidence="6">CBS 116435</strain>
    </source>
</reference>
<evidence type="ECO:0000313" key="7">
    <source>
        <dbReference type="Proteomes" id="UP000799441"/>
    </source>
</evidence>
<dbReference type="SUPFAM" id="SSF51735">
    <property type="entry name" value="NAD(P)-binding Rossmann-fold domains"/>
    <property type="match status" value="1"/>
</dbReference>
<dbReference type="EMBL" id="MU003802">
    <property type="protein sequence ID" value="KAF2720210.1"/>
    <property type="molecule type" value="Genomic_DNA"/>
</dbReference>
<dbReference type="InterPro" id="IPR008927">
    <property type="entry name" value="6-PGluconate_DH-like_C_sf"/>
</dbReference>
<dbReference type="AlphaFoldDB" id="A0A9P4UPN8"/>
<protein>
    <submittedName>
        <fullName evidence="6">Pyrroline-5-carboxylate reductase</fullName>
    </submittedName>
</protein>
<evidence type="ECO:0000256" key="2">
    <source>
        <dbReference type="ARBA" id="ARBA00022857"/>
    </source>
</evidence>
<evidence type="ECO:0000259" key="5">
    <source>
        <dbReference type="Pfam" id="PF14748"/>
    </source>
</evidence>
<dbReference type="GO" id="GO:0055129">
    <property type="term" value="P:L-proline biosynthetic process"/>
    <property type="evidence" value="ECO:0007669"/>
    <property type="project" value="TreeGrafter"/>
</dbReference>
<dbReference type="PANTHER" id="PTHR11645:SF0">
    <property type="entry name" value="PYRROLINE-5-CARBOXYLATE REDUCTASE 3"/>
    <property type="match status" value="1"/>
</dbReference>
<dbReference type="SUPFAM" id="SSF48179">
    <property type="entry name" value="6-phosphogluconate dehydrogenase C-terminal domain-like"/>
    <property type="match status" value="1"/>
</dbReference>
<accession>A0A9P4UPN8</accession>